<dbReference type="Gene3D" id="3.40.50.300">
    <property type="entry name" value="P-loop containing nucleotide triphosphate hydrolases"/>
    <property type="match status" value="1"/>
</dbReference>
<dbReference type="SUPFAM" id="SSF48452">
    <property type="entry name" value="TPR-like"/>
    <property type="match status" value="1"/>
</dbReference>
<dbReference type="SUPFAM" id="SSF52540">
    <property type="entry name" value="P-loop containing nucleoside triphosphate hydrolases"/>
    <property type="match status" value="1"/>
</dbReference>
<dbReference type="GO" id="GO:0005524">
    <property type="term" value="F:ATP binding"/>
    <property type="evidence" value="ECO:0007669"/>
    <property type="project" value="UniProtKB-KW"/>
</dbReference>
<dbReference type="RefSeq" id="WP_135478827.1">
    <property type="nucleotide sequence ID" value="NZ_SIJK02000023.1"/>
</dbReference>
<dbReference type="Gene3D" id="1.25.40.10">
    <property type="entry name" value="Tetratricopeptide repeat domain"/>
    <property type="match status" value="2"/>
</dbReference>
<dbReference type="Pfam" id="PF13191">
    <property type="entry name" value="AAA_16"/>
    <property type="match status" value="1"/>
</dbReference>
<accession>A0ABS4DBD7</accession>
<keyword evidence="3" id="KW-1185">Reference proteome</keyword>
<feature type="domain" description="Orc1-like AAA ATPase" evidence="1">
    <location>
        <begin position="15"/>
        <end position="162"/>
    </location>
</feature>
<name>A0ABS4DBD7_9CHLR</name>
<evidence type="ECO:0000259" key="1">
    <source>
        <dbReference type="Pfam" id="PF13191"/>
    </source>
</evidence>
<keyword evidence="2" id="KW-0067">ATP-binding</keyword>
<proteinExistence type="predicted"/>
<dbReference type="SMART" id="SM00028">
    <property type="entry name" value="TPR"/>
    <property type="match status" value="4"/>
</dbReference>
<dbReference type="PANTHER" id="PTHR10098">
    <property type="entry name" value="RAPSYN-RELATED"/>
    <property type="match status" value="1"/>
</dbReference>
<comment type="caution">
    <text evidence="2">The sequence shown here is derived from an EMBL/GenBank/DDBJ whole genome shotgun (WGS) entry which is preliminary data.</text>
</comment>
<protein>
    <submittedName>
        <fullName evidence="2">ATP-binding protein</fullName>
    </submittedName>
</protein>
<dbReference type="InterPro" id="IPR019734">
    <property type="entry name" value="TPR_rpt"/>
</dbReference>
<dbReference type="PANTHER" id="PTHR10098:SF108">
    <property type="entry name" value="TETRATRICOPEPTIDE REPEAT PROTEIN 28"/>
    <property type="match status" value="1"/>
</dbReference>
<dbReference type="InterPro" id="IPR027417">
    <property type="entry name" value="P-loop_NTPase"/>
</dbReference>
<organism evidence="2 3">
    <name type="scientific">Candidatus Chloroploca mongolica</name>
    <dbReference type="NCBI Taxonomy" id="2528176"/>
    <lineage>
        <taxon>Bacteria</taxon>
        <taxon>Bacillati</taxon>
        <taxon>Chloroflexota</taxon>
        <taxon>Chloroflexia</taxon>
        <taxon>Chloroflexales</taxon>
        <taxon>Chloroflexineae</taxon>
        <taxon>Oscillochloridaceae</taxon>
        <taxon>Candidatus Chloroploca</taxon>
    </lineage>
</organism>
<dbReference type="EMBL" id="SIJK02000023">
    <property type="protein sequence ID" value="MBP1466763.1"/>
    <property type="molecule type" value="Genomic_DNA"/>
</dbReference>
<keyword evidence="2" id="KW-0547">Nucleotide-binding</keyword>
<evidence type="ECO:0000313" key="2">
    <source>
        <dbReference type="EMBL" id="MBP1466763.1"/>
    </source>
</evidence>
<gene>
    <name evidence="2" type="ORF">EYB53_013695</name>
</gene>
<dbReference type="InterPro" id="IPR011990">
    <property type="entry name" value="TPR-like_helical_dom_sf"/>
</dbReference>
<sequence>MITTLEAYFRSARHLVGRKRELNLVERALTHVKAETSVFLIEGQGGIGKTRLLAEIRQRCRETSEVLCTEVIDLYLGRYLQPARMLYALATQLEADAVRWGRSQPDFTRFYEAHEQFYATLGHDAEAQRTQLEQIFLECYAKLAAAHRLVVLIDTFEKLHPALVDAQEFDFRELGRLEQWLAHLLKRLPNTIVILAGRPRAGQRRMLAEILGPILTPLTIEPFTLTETTEYIATEFANLAPLEPKQIQLLHAISAGRPVVLAVALACAQQGIIDITALPPEFVYPANQAHLSDALVQLIVGDLYRQRPDLAQLLARAVYLRKGVRREMLAFLFAEEGEVVEPFELDQQLDELTAFVFVKRVDEDELILHDEMYELLLGKLADQQALAWWRLAVRFLDQQIATVYTQLQSTAAALPAPSSFASLQQQLQNLQIERMFYHMSINLRQGYQIYRELSTNAIEARDDDFDAQLQEELARFFDRDMAWGRLYRQRLLTSGLTWERIIYDEGIRWVYRRMLTPMPDSNAYSDAVALAEDVRERYRAIYDRSPLARCDLDAAQLQAEVYIAGRTSRGAQITHNYQVLVAELEAIIRQLDPADPDATYAQFILANAYNYWGYFERVQEHLQSAITKYKEALRLYRQLGPEVNSLHAVTLNNLGYAMGRQGDSERGLRCLEQSLALVEHAGVAYRIATTRNTQAHLYADLGRMDQALRCVQEARRLFARFESVRATALNANAEGRIRSRIAEAIADPGQRNAEYARAVAAYRQAIKGFDQEGELVRQIEVRSALAKALRNWATNMSPGPAVTTRRNEAFALLTEANTLTNETTSRLIRCSILEAMAAICVDEKRYDEAITLLEEARLLLPASLQDPMRYGESSETVELRLYWLRFAQIQWQYAAVAFGRAQYHDACQHLVHTFTGLLAFSPDAAPIERFRHLARRTLTAPGDPALIEAMREPMHQAAAQSSASVSALSLVDRLLTQAIEDIDLFGA</sequence>
<reference evidence="2 3" key="1">
    <citation type="submission" date="2021-03" db="EMBL/GenBank/DDBJ databases">
        <authorList>
            <person name="Grouzdev D.S."/>
        </authorList>
    </citation>
    <scope>NUCLEOTIDE SEQUENCE [LARGE SCALE GENOMIC DNA]</scope>
    <source>
        <strain evidence="2 3">M50-1</strain>
    </source>
</reference>
<dbReference type="InterPro" id="IPR041664">
    <property type="entry name" value="AAA_16"/>
</dbReference>
<evidence type="ECO:0000313" key="3">
    <source>
        <dbReference type="Proteomes" id="UP001193081"/>
    </source>
</evidence>
<dbReference type="Proteomes" id="UP001193081">
    <property type="component" value="Unassembled WGS sequence"/>
</dbReference>